<evidence type="ECO:0000313" key="1">
    <source>
        <dbReference type="EMBL" id="VDP25120.1"/>
    </source>
</evidence>
<accession>A0A3P8C320</accession>
<sequence length="215" mass="24072">MGSSHPYGASSSDYEAPQKRPVTILTIIAKDPTVKEVITDFFLSSTDDSTDARCPPCAGLHAPCMRSRRLITSENYGTLTILKPYEYDIKLARNNHGWLDLFQNSEMSCYLQTRNRHEDNGYTIWRKDGAIRAAEVRTASGKCLTRSTLHLYPLEIRAASHALPQPLHLFSRQPPANREDVSAVSAATFHALTAAVLFRPLGWQERLLVQAYQPA</sequence>
<protein>
    <submittedName>
        <fullName evidence="3">PAS_3 domain-containing protein</fullName>
    </submittedName>
</protein>
<accession>A0A183GG28</accession>
<organism evidence="2 3">
    <name type="scientific">Heligmosomoides polygyrus</name>
    <name type="common">Parasitic roundworm</name>
    <dbReference type="NCBI Taxonomy" id="6339"/>
    <lineage>
        <taxon>Eukaryota</taxon>
        <taxon>Metazoa</taxon>
        <taxon>Ecdysozoa</taxon>
        <taxon>Nematoda</taxon>
        <taxon>Chromadorea</taxon>
        <taxon>Rhabditida</taxon>
        <taxon>Rhabditina</taxon>
        <taxon>Rhabditomorpha</taxon>
        <taxon>Strongyloidea</taxon>
        <taxon>Heligmosomidae</taxon>
        <taxon>Heligmosomoides</taxon>
    </lineage>
</organism>
<evidence type="ECO:0000313" key="2">
    <source>
        <dbReference type="Proteomes" id="UP000050761"/>
    </source>
</evidence>
<dbReference type="WBParaSite" id="HPBE_0002140201-mRNA-1">
    <property type="protein sequence ID" value="HPBE_0002140201-mRNA-1"/>
    <property type="gene ID" value="HPBE_0002140201"/>
</dbReference>
<keyword evidence="2" id="KW-1185">Reference proteome</keyword>
<dbReference type="AlphaFoldDB" id="A0A183GG28"/>
<reference evidence="3" key="2">
    <citation type="submission" date="2019-09" db="UniProtKB">
        <authorList>
            <consortium name="WormBaseParasite"/>
        </authorList>
    </citation>
    <scope>IDENTIFICATION</scope>
</reference>
<dbReference type="EMBL" id="UZAH01032968">
    <property type="protein sequence ID" value="VDP25120.1"/>
    <property type="molecule type" value="Genomic_DNA"/>
</dbReference>
<dbReference type="Proteomes" id="UP000050761">
    <property type="component" value="Unassembled WGS sequence"/>
</dbReference>
<gene>
    <name evidence="1" type="ORF">HPBE_LOCUS21401</name>
</gene>
<reference evidence="1 2" key="1">
    <citation type="submission" date="2018-11" db="EMBL/GenBank/DDBJ databases">
        <authorList>
            <consortium name="Pathogen Informatics"/>
        </authorList>
    </citation>
    <scope>NUCLEOTIDE SEQUENCE [LARGE SCALE GENOMIC DNA]</scope>
</reference>
<proteinExistence type="predicted"/>
<evidence type="ECO:0000313" key="3">
    <source>
        <dbReference type="WBParaSite" id="HPBE_0002140201-mRNA-1"/>
    </source>
</evidence>
<name>A0A183GG28_HELPZ</name>